<comment type="caution">
    <text evidence="1">The sequence shown here is derived from an EMBL/GenBank/DDBJ whole genome shotgun (WGS) entry which is preliminary data.</text>
</comment>
<proteinExistence type="predicted"/>
<organism evidence="1 2">
    <name type="scientific">Allacma fusca</name>
    <dbReference type="NCBI Taxonomy" id="39272"/>
    <lineage>
        <taxon>Eukaryota</taxon>
        <taxon>Metazoa</taxon>
        <taxon>Ecdysozoa</taxon>
        <taxon>Arthropoda</taxon>
        <taxon>Hexapoda</taxon>
        <taxon>Collembola</taxon>
        <taxon>Symphypleona</taxon>
        <taxon>Sminthuridae</taxon>
        <taxon>Allacma</taxon>
    </lineage>
</organism>
<evidence type="ECO:0000313" key="1">
    <source>
        <dbReference type="EMBL" id="CAG7726032.1"/>
    </source>
</evidence>
<dbReference type="EMBL" id="CAJVCH010129829">
    <property type="protein sequence ID" value="CAG7726032.1"/>
    <property type="molecule type" value="Genomic_DNA"/>
</dbReference>
<reference evidence="1" key="1">
    <citation type="submission" date="2021-06" db="EMBL/GenBank/DDBJ databases">
        <authorList>
            <person name="Hodson N. C."/>
            <person name="Mongue J. A."/>
            <person name="Jaron S. K."/>
        </authorList>
    </citation>
    <scope>NUCLEOTIDE SEQUENCE</scope>
</reference>
<dbReference type="Proteomes" id="UP000708208">
    <property type="component" value="Unassembled WGS sequence"/>
</dbReference>
<evidence type="ECO:0000313" key="2">
    <source>
        <dbReference type="Proteomes" id="UP000708208"/>
    </source>
</evidence>
<evidence type="ECO:0008006" key="3">
    <source>
        <dbReference type="Google" id="ProtNLM"/>
    </source>
</evidence>
<keyword evidence="2" id="KW-1185">Reference proteome</keyword>
<sequence>REQPEVPEVTTVDAFPPAKIVDSLGAGDTFDASVIF</sequence>
<accession>A0A8J2P544</accession>
<name>A0A8J2P544_9HEXA</name>
<dbReference type="AlphaFoldDB" id="A0A8J2P544"/>
<gene>
    <name evidence="1" type="ORF">AFUS01_LOCUS14963</name>
</gene>
<feature type="non-terminal residue" evidence="1">
    <location>
        <position position="36"/>
    </location>
</feature>
<protein>
    <recommendedName>
        <fullName evidence="3">Carbohydrate kinase PfkB domain-containing protein</fullName>
    </recommendedName>
</protein>
<feature type="non-terminal residue" evidence="1">
    <location>
        <position position="1"/>
    </location>
</feature>
<dbReference type="OrthoDB" id="204058at2759"/>